<evidence type="ECO:0000313" key="1">
    <source>
        <dbReference type="EMBL" id="GIJ64363.1"/>
    </source>
</evidence>
<gene>
    <name evidence="1" type="ORF">Vau01_118790</name>
</gene>
<evidence type="ECO:0000313" key="2">
    <source>
        <dbReference type="Proteomes" id="UP000612585"/>
    </source>
</evidence>
<comment type="caution">
    <text evidence="1">The sequence shown here is derived from an EMBL/GenBank/DDBJ whole genome shotgun (WGS) entry which is preliminary data.</text>
</comment>
<proteinExistence type="predicted"/>
<name>A0A8J4E7M6_9ACTN</name>
<accession>A0A8J4E7M6</accession>
<organism evidence="1 2">
    <name type="scientific">Virgisporangium aurantiacum</name>
    <dbReference type="NCBI Taxonomy" id="175570"/>
    <lineage>
        <taxon>Bacteria</taxon>
        <taxon>Bacillati</taxon>
        <taxon>Actinomycetota</taxon>
        <taxon>Actinomycetes</taxon>
        <taxon>Micromonosporales</taxon>
        <taxon>Micromonosporaceae</taxon>
        <taxon>Virgisporangium</taxon>
    </lineage>
</organism>
<reference evidence="1" key="1">
    <citation type="submission" date="2021-01" db="EMBL/GenBank/DDBJ databases">
        <title>Whole genome shotgun sequence of Virgisporangium aurantiacum NBRC 16421.</title>
        <authorList>
            <person name="Komaki H."/>
            <person name="Tamura T."/>
        </authorList>
    </citation>
    <scope>NUCLEOTIDE SEQUENCE</scope>
    <source>
        <strain evidence="1">NBRC 16421</strain>
    </source>
</reference>
<keyword evidence="2" id="KW-1185">Reference proteome</keyword>
<dbReference type="Proteomes" id="UP000612585">
    <property type="component" value="Unassembled WGS sequence"/>
</dbReference>
<sequence>MGFVAWLLVADRTCVRHLGVSIFDLSDWAWRDAYDAGDPPGAAVRETVAADDMFGTLLGGTK</sequence>
<dbReference type="RefSeq" id="WP_204012780.1">
    <property type="nucleotide sequence ID" value="NZ_BOPG01000115.1"/>
</dbReference>
<protein>
    <submittedName>
        <fullName evidence="1">Uncharacterized protein</fullName>
    </submittedName>
</protein>
<dbReference type="AlphaFoldDB" id="A0A8J4E7M6"/>
<dbReference type="EMBL" id="BOPG01000115">
    <property type="protein sequence ID" value="GIJ64363.1"/>
    <property type="molecule type" value="Genomic_DNA"/>
</dbReference>